<keyword evidence="2" id="KW-1185">Reference proteome</keyword>
<evidence type="ECO:0000313" key="2">
    <source>
        <dbReference type="Proteomes" id="UP000054911"/>
    </source>
</evidence>
<dbReference type="STRING" id="1777141.AWB80_07523"/>
<dbReference type="Proteomes" id="UP000054911">
    <property type="component" value="Unassembled WGS sequence"/>
</dbReference>
<reference evidence="1" key="1">
    <citation type="submission" date="2016-01" db="EMBL/GenBank/DDBJ databases">
        <authorList>
            <person name="Peeters C."/>
        </authorList>
    </citation>
    <scope>NUCLEOTIDE SEQUENCE [LARGE SCALE GENOMIC DNA]</scope>
    <source>
        <strain evidence="1">LMG 29323</strain>
    </source>
</reference>
<accession>A0A158DV04</accession>
<dbReference type="RefSeq" id="WP_061179723.1">
    <property type="nucleotide sequence ID" value="NZ_FCOE02000050.1"/>
</dbReference>
<proteinExistence type="predicted"/>
<gene>
    <name evidence="1" type="ORF">AWB80_07523</name>
</gene>
<dbReference type="AlphaFoldDB" id="A0A158DV04"/>
<protein>
    <submittedName>
        <fullName evidence="1">Uncharacterized protein</fullName>
    </submittedName>
</protein>
<evidence type="ECO:0000313" key="1">
    <source>
        <dbReference type="EMBL" id="SAK98451.1"/>
    </source>
</evidence>
<comment type="caution">
    <text evidence="1">The sequence shown here is derived from an EMBL/GenBank/DDBJ whole genome shotgun (WGS) entry which is preliminary data.</text>
</comment>
<name>A0A158DV04_9BURK</name>
<dbReference type="EMBL" id="FCOE02000050">
    <property type="protein sequence ID" value="SAK98451.1"/>
    <property type="molecule type" value="Genomic_DNA"/>
</dbReference>
<organism evidence="1 2">
    <name type="scientific">Caballeronia pedi</name>
    <dbReference type="NCBI Taxonomy" id="1777141"/>
    <lineage>
        <taxon>Bacteria</taxon>
        <taxon>Pseudomonadati</taxon>
        <taxon>Pseudomonadota</taxon>
        <taxon>Betaproteobacteria</taxon>
        <taxon>Burkholderiales</taxon>
        <taxon>Burkholderiaceae</taxon>
        <taxon>Caballeronia</taxon>
    </lineage>
</organism>
<sequence length="169" mass="19222">MIHSKYFTVGSQLEMNIYGRPMIDGRQGFARVVIEITSNENSIAEYVVRSVVARTDYGFEREIIGSVGGFRVDFAHDDAAFRPVKTVDNETLKHEFKPCKRNKKAAYKITVWRMDDKSDAVEALGIPADERHKDMAIYNNGGEFIGAYHLSHSTHFENLAQNIYYGAKH</sequence>